<evidence type="ECO:0000313" key="3">
    <source>
        <dbReference type="EMBL" id="RMB64137.1"/>
    </source>
</evidence>
<evidence type="ECO:0000259" key="2">
    <source>
        <dbReference type="Pfam" id="PF02470"/>
    </source>
</evidence>
<evidence type="ECO:0000313" key="4">
    <source>
        <dbReference type="Proteomes" id="UP000281985"/>
    </source>
</evidence>
<keyword evidence="1" id="KW-1133">Transmembrane helix</keyword>
<protein>
    <submittedName>
        <fullName evidence="3">MCE family protein</fullName>
    </submittedName>
</protein>
<sequence>MEKTIKQKTNLGVFVVIATTLLIVALYFIGNRQHLFEKSMVLKAQFYNVNGLQLGNNVRFSGIDVGTVSKINMTSDSTILIEMRIRRETTDFIRKNAVASIGSDGLVGNMIVNITPKKGGVTPVKTGDTLQTYSKIATDDMLSTLSVTNQNASLLTADLLKITTQILEGEGTLAKLLNDPKLANDLGASIAQIKSTSAYASQSLQEISLFTKSLQTEGSLAHTIFSDTVSGRTVHKIITDIEKSSENLVTTTDQLKSLVSTVESSKGTLDYIINDTLLPREISKTVKEIKESSQKLNKNMEALKHNFLLRGYFKKLEREARKDARKQAKQNILKDEN</sequence>
<dbReference type="InterPro" id="IPR052336">
    <property type="entry name" value="MlaD_Phospholipid_Transporter"/>
</dbReference>
<keyword evidence="4" id="KW-1185">Reference proteome</keyword>
<dbReference type="InterPro" id="IPR003399">
    <property type="entry name" value="Mce/MlaD"/>
</dbReference>
<dbReference type="PANTHER" id="PTHR33371:SF4">
    <property type="entry name" value="INTERMEMBRANE PHOSPHOLIPID TRANSPORT SYSTEM BINDING PROTEIN MLAD"/>
    <property type="match status" value="1"/>
</dbReference>
<dbReference type="EMBL" id="REFV01000001">
    <property type="protein sequence ID" value="RMB64137.1"/>
    <property type="molecule type" value="Genomic_DNA"/>
</dbReference>
<gene>
    <name evidence="3" type="ORF">EAX61_01810</name>
</gene>
<dbReference type="AlphaFoldDB" id="A0A3M0GHT1"/>
<keyword evidence="1" id="KW-0472">Membrane</keyword>
<reference evidence="3 4" key="1">
    <citation type="submission" date="2018-10" db="EMBL/GenBank/DDBJ databases">
        <title>Dokdonia luteus sp. nov., isolated from sea water.</title>
        <authorList>
            <person name="Zhou L.Y."/>
            <person name="Du Z.J."/>
        </authorList>
    </citation>
    <scope>NUCLEOTIDE SEQUENCE [LARGE SCALE GENOMIC DNA]</scope>
    <source>
        <strain evidence="3 4">SH27</strain>
    </source>
</reference>
<feature type="domain" description="Mce/MlaD" evidence="2">
    <location>
        <begin position="42"/>
        <end position="116"/>
    </location>
</feature>
<comment type="caution">
    <text evidence="3">The sequence shown here is derived from an EMBL/GenBank/DDBJ whole genome shotgun (WGS) entry which is preliminary data.</text>
</comment>
<dbReference type="Pfam" id="PF02470">
    <property type="entry name" value="MlaD"/>
    <property type="match status" value="1"/>
</dbReference>
<dbReference type="RefSeq" id="WP_121915933.1">
    <property type="nucleotide sequence ID" value="NZ_REFV01000001.1"/>
</dbReference>
<dbReference type="OrthoDB" id="9771725at2"/>
<dbReference type="Proteomes" id="UP000281985">
    <property type="component" value="Unassembled WGS sequence"/>
</dbReference>
<accession>A0A3M0GHT1</accession>
<proteinExistence type="predicted"/>
<dbReference type="PANTHER" id="PTHR33371">
    <property type="entry name" value="INTERMEMBRANE PHOSPHOLIPID TRANSPORT SYSTEM BINDING PROTEIN MLAD-RELATED"/>
    <property type="match status" value="1"/>
</dbReference>
<keyword evidence="1" id="KW-0812">Transmembrane</keyword>
<evidence type="ECO:0000256" key="1">
    <source>
        <dbReference type="SAM" id="Phobius"/>
    </source>
</evidence>
<organism evidence="3 4">
    <name type="scientific">Dokdonia sinensis</name>
    <dbReference type="NCBI Taxonomy" id="2479847"/>
    <lineage>
        <taxon>Bacteria</taxon>
        <taxon>Pseudomonadati</taxon>
        <taxon>Bacteroidota</taxon>
        <taxon>Flavobacteriia</taxon>
        <taxon>Flavobacteriales</taxon>
        <taxon>Flavobacteriaceae</taxon>
        <taxon>Dokdonia</taxon>
    </lineage>
</organism>
<name>A0A3M0GHT1_9FLAO</name>
<feature type="transmembrane region" description="Helical" evidence="1">
    <location>
        <begin position="12"/>
        <end position="30"/>
    </location>
</feature>